<evidence type="ECO:0000256" key="4">
    <source>
        <dbReference type="ARBA" id="ARBA00022692"/>
    </source>
</evidence>
<name>A0A832I150_UNCEI</name>
<dbReference type="NCBIfam" id="TIGR03426">
    <property type="entry name" value="shape_MreD"/>
    <property type="match status" value="1"/>
</dbReference>
<protein>
    <submittedName>
        <fullName evidence="10">Rod shape-determining protein MreD</fullName>
    </submittedName>
</protein>
<keyword evidence="9" id="KW-0732">Signal</keyword>
<feature type="chain" id="PRO_5032820217" evidence="9">
    <location>
        <begin position="27"/>
        <end position="168"/>
    </location>
</feature>
<evidence type="ECO:0000256" key="7">
    <source>
        <dbReference type="ARBA" id="ARBA00023136"/>
    </source>
</evidence>
<evidence type="ECO:0000256" key="2">
    <source>
        <dbReference type="ARBA" id="ARBA00007776"/>
    </source>
</evidence>
<reference evidence="10" key="1">
    <citation type="journal article" date="2020" name="mSystems">
        <title>Genome- and Community-Level Interaction Insights into Carbon Utilization and Element Cycling Functions of Hydrothermarchaeota in Hydrothermal Sediment.</title>
        <authorList>
            <person name="Zhou Z."/>
            <person name="Liu Y."/>
            <person name="Xu W."/>
            <person name="Pan J."/>
            <person name="Luo Z.H."/>
            <person name="Li M."/>
        </authorList>
    </citation>
    <scope>NUCLEOTIDE SEQUENCE [LARGE SCALE GENOMIC DNA]</scope>
    <source>
        <strain evidence="10">SpSt-381</strain>
    </source>
</reference>
<accession>A0A832I150</accession>
<organism evidence="10">
    <name type="scientific">Eiseniibacteriota bacterium</name>
    <dbReference type="NCBI Taxonomy" id="2212470"/>
    <lineage>
        <taxon>Bacteria</taxon>
        <taxon>Candidatus Eiseniibacteriota</taxon>
    </lineage>
</organism>
<gene>
    <name evidence="10" type="primary">mreD</name>
    <name evidence="10" type="ORF">ENR23_06755</name>
</gene>
<sequence>MRGLGALLAAAAIALLMRSTALPALAARGVVLDVLAFVVAAWALRHGETAGTLFGFALGLAADLDAAHWLGRHALALSLLGYAVGRVSGTLVREQSRTHFTLLVLCTALHQAWALAFEIGAPGSWAYAAQRIGLAVAATAPAGTLVLALVRRVSGRPLFAHARLAPAP</sequence>
<feature type="transmembrane region" description="Helical" evidence="8">
    <location>
        <begin position="132"/>
        <end position="150"/>
    </location>
</feature>
<keyword evidence="3" id="KW-1003">Cell membrane</keyword>
<feature type="transmembrane region" description="Helical" evidence="8">
    <location>
        <begin position="100"/>
        <end position="120"/>
    </location>
</feature>
<dbReference type="Pfam" id="PF04093">
    <property type="entry name" value="MreD"/>
    <property type="match status" value="1"/>
</dbReference>
<dbReference type="EMBL" id="DSQF01000012">
    <property type="protein sequence ID" value="HGZ43112.1"/>
    <property type="molecule type" value="Genomic_DNA"/>
</dbReference>
<dbReference type="GO" id="GO:0005886">
    <property type="term" value="C:plasma membrane"/>
    <property type="evidence" value="ECO:0007669"/>
    <property type="project" value="UniProtKB-SubCell"/>
</dbReference>
<keyword evidence="7 8" id="KW-0472">Membrane</keyword>
<dbReference type="InterPro" id="IPR007227">
    <property type="entry name" value="Cell_shape_determining_MreD"/>
</dbReference>
<evidence type="ECO:0000313" key="10">
    <source>
        <dbReference type="EMBL" id="HGZ43112.1"/>
    </source>
</evidence>
<proteinExistence type="inferred from homology"/>
<keyword evidence="5" id="KW-0133">Cell shape</keyword>
<evidence type="ECO:0000256" key="1">
    <source>
        <dbReference type="ARBA" id="ARBA00004651"/>
    </source>
</evidence>
<feature type="transmembrane region" description="Helical" evidence="8">
    <location>
        <begin position="69"/>
        <end position="88"/>
    </location>
</feature>
<comment type="caution">
    <text evidence="10">The sequence shown here is derived from an EMBL/GenBank/DDBJ whole genome shotgun (WGS) entry which is preliminary data.</text>
</comment>
<keyword evidence="4 8" id="KW-0812">Transmembrane</keyword>
<comment type="subcellular location">
    <subcellularLocation>
        <location evidence="1">Cell membrane</location>
        <topology evidence="1">Multi-pass membrane protein</topology>
    </subcellularLocation>
</comment>
<dbReference type="GO" id="GO:0008360">
    <property type="term" value="P:regulation of cell shape"/>
    <property type="evidence" value="ECO:0007669"/>
    <property type="project" value="UniProtKB-KW"/>
</dbReference>
<keyword evidence="6 8" id="KW-1133">Transmembrane helix</keyword>
<feature type="signal peptide" evidence="9">
    <location>
        <begin position="1"/>
        <end position="26"/>
    </location>
</feature>
<evidence type="ECO:0000256" key="6">
    <source>
        <dbReference type="ARBA" id="ARBA00022989"/>
    </source>
</evidence>
<dbReference type="AlphaFoldDB" id="A0A832I150"/>
<evidence type="ECO:0000256" key="9">
    <source>
        <dbReference type="SAM" id="SignalP"/>
    </source>
</evidence>
<evidence type="ECO:0000256" key="8">
    <source>
        <dbReference type="SAM" id="Phobius"/>
    </source>
</evidence>
<comment type="similarity">
    <text evidence="2">Belongs to the MreD family.</text>
</comment>
<evidence type="ECO:0000256" key="5">
    <source>
        <dbReference type="ARBA" id="ARBA00022960"/>
    </source>
</evidence>
<evidence type="ECO:0000256" key="3">
    <source>
        <dbReference type="ARBA" id="ARBA00022475"/>
    </source>
</evidence>